<accession>A0ABT9U4W3</accession>
<dbReference type="Proteomes" id="UP001229346">
    <property type="component" value="Unassembled WGS sequence"/>
</dbReference>
<keyword evidence="2" id="KW-1185">Reference proteome</keyword>
<reference evidence="1 2" key="1">
    <citation type="submission" date="2023-07" db="EMBL/GenBank/DDBJ databases">
        <title>Sorghum-associated microbial communities from plants grown in Nebraska, USA.</title>
        <authorList>
            <person name="Schachtman D."/>
        </authorList>
    </citation>
    <scope>NUCLEOTIDE SEQUENCE [LARGE SCALE GENOMIC DNA]</scope>
    <source>
        <strain evidence="1 2">CC482</strain>
    </source>
</reference>
<gene>
    <name evidence="1" type="ORF">J2T15_004135</name>
</gene>
<evidence type="ECO:0000313" key="1">
    <source>
        <dbReference type="EMBL" id="MDQ0114679.1"/>
    </source>
</evidence>
<name>A0ABT9U4W3_PAEHA</name>
<dbReference type="RefSeq" id="WP_307206064.1">
    <property type="nucleotide sequence ID" value="NZ_JAUSST010000006.1"/>
</dbReference>
<dbReference type="EMBL" id="JAUSSU010000008">
    <property type="protein sequence ID" value="MDQ0114679.1"/>
    <property type="molecule type" value="Genomic_DNA"/>
</dbReference>
<sequence>MMRIINFKKRSVPVYYPNEQSASIELLNHKLHEMELDFDFRKKWRRIKSVEMVRDVAIFQYTDGTKLYLEVS</sequence>
<organism evidence="1 2">
    <name type="scientific">Paenibacillus harenae</name>
    <dbReference type="NCBI Taxonomy" id="306543"/>
    <lineage>
        <taxon>Bacteria</taxon>
        <taxon>Bacillati</taxon>
        <taxon>Bacillota</taxon>
        <taxon>Bacilli</taxon>
        <taxon>Bacillales</taxon>
        <taxon>Paenibacillaceae</taxon>
        <taxon>Paenibacillus</taxon>
    </lineage>
</organism>
<proteinExistence type="predicted"/>
<evidence type="ECO:0000313" key="2">
    <source>
        <dbReference type="Proteomes" id="UP001229346"/>
    </source>
</evidence>
<comment type="caution">
    <text evidence="1">The sequence shown here is derived from an EMBL/GenBank/DDBJ whole genome shotgun (WGS) entry which is preliminary data.</text>
</comment>
<protein>
    <submittedName>
        <fullName evidence="1">Uncharacterized protein</fullName>
    </submittedName>
</protein>